<organism evidence="2 3">
    <name type="scientific">Vespula vulgaris</name>
    <name type="common">Yellow jacket</name>
    <name type="synonym">Wasp</name>
    <dbReference type="NCBI Taxonomy" id="7454"/>
    <lineage>
        <taxon>Eukaryota</taxon>
        <taxon>Metazoa</taxon>
        <taxon>Ecdysozoa</taxon>
        <taxon>Arthropoda</taxon>
        <taxon>Hexapoda</taxon>
        <taxon>Insecta</taxon>
        <taxon>Pterygota</taxon>
        <taxon>Neoptera</taxon>
        <taxon>Endopterygota</taxon>
        <taxon>Hymenoptera</taxon>
        <taxon>Apocrita</taxon>
        <taxon>Aculeata</taxon>
        <taxon>Vespoidea</taxon>
        <taxon>Vespidae</taxon>
        <taxon>Vespinae</taxon>
        <taxon>Vespula</taxon>
    </lineage>
</organism>
<dbReference type="AlphaFoldDB" id="A0A834NEB7"/>
<evidence type="ECO:0000256" key="1">
    <source>
        <dbReference type="SAM" id="MobiDB-lite"/>
    </source>
</evidence>
<reference evidence="2" key="1">
    <citation type="journal article" date="2020" name="G3 (Bethesda)">
        <title>High-Quality Assemblies for Three Invasive Social Wasps from the &lt;i&gt;Vespula&lt;/i&gt; Genus.</title>
        <authorList>
            <person name="Harrop T.W.R."/>
            <person name="Guhlin J."/>
            <person name="McLaughlin G.M."/>
            <person name="Permina E."/>
            <person name="Stockwell P."/>
            <person name="Gilligan J."/>
            <person name="Le Lec M.F."/>
            <person name="Gruber M.A.M."/>
            <person name="Quinn O."/>
            <person name="Lovegrove M."/>
            <person name="Duncan E.J."/>
            <person name="Remnant E.J."/>
            <person name="Van Eeckhoven J."/>
            <person name="Graham B."/>
            <person name="Knapp R.A."/>
            <person name="Langford K.W."/>
            <person name="Kronenberg Z."/>
            <person name="Press M.O."/>
            <person name="Eacker S.M."/>
            <person name="Wilson-Rankin E.E."/>
            <person name="Purcell J."/>
            <person name="Lester P.J."/>
            <person name="Dearden P.K."/>
        </authorList>
    </citation>
    <scope>NUCLEOTIDE SEQUENCE</scope>
    <source>
        <strain evidence="2">Marl-1</strain>
    </source>
</reference>
<feature type="region of interest" description="Disordered" evidence="1">
    <location>
        <begin position="84"/>
        <end position="110"/>
    </location>
</feature>
<dbReference type="EMBL" id="JACSEA010000003">
    <property type="protein sequence ID" value="KAF7404974.1"/>
    <property type="molecule type" value="Genomic_DNA"/>
</dbReference>
<proteinExistence type="predicted"/>
<comment type="caution">
    <text evidence="2">The sequence shown here is derived from an EMBL/GenBank/DDBJ whole genome shotgun (WGS) entry which is preliminary data.</text>
</comment>
<name>A0A834NEB7_VESVU</name>
<dbReference type="Proteomes" id="UP000614350">
    <property type="component" value="Unassembled WGS sequence"/>
</dbReference>
<evidence type="ECO:0000313" key="3">
    <source>
        <dbReference type="Proteomes" id="UP000614350"/>
    </source>
</evidence>
<accession>A0A834NEB7</accession>
<evidence type="ECO:0000313" key="2">
    <source>
        <dbReference type="EMBL" id="KAF7404974.1"/>
    </source>
</evidence>
<keyword evidence="3" id="KW-1185">Reference proteome</keyword>
<protein>
    <submittedName>
        <fullName evidence="2">Uncharacterized protein</fullName>
    </submittedName>
</protein>
<gene>
    <name evidence="2" type="ORF">HZH66_003880</name>
</gene>
<sequence>MVLESDGVKTLYDFKGKEYNLEKIVSFVEDRMKTLGGTRSALASALHILLALIKAMELYSSGRKKGRESIAGWLLVALPLLAQNDDDDDDDDDDGGGEGDVDVDVDVGDDNDVVDEKTRETLVTRNGPLFRDRLLTEGVGFSRECPYHRRPAGLPHGII</sequence>